<evidence type="ECO:0000256" key="10">
    <source>
        <dbReference type="PIRNR" id="PIRNR002786"/>
    </source>
</evidence>
<dbReference type="PANTHER" id="PTHR38831:SF1">
    <property type="entry name" value="TYPE II SECRETION SYSTEM PROTEIN K-RELATED"/>
    <property type="match status" value="1"/>
</dbReference>
<reference evidence="14" key="1">
    <citation type="submission" date="2009-06" db="EMBL/GenBank/DDBJ databases">
        <title>Complete sequence of Dickeya dadantii Ech703.</title>
        <authorList>
            <consortium name="US DOE Joint Genome Institute"/>
            <person name="Lucas S."/>
            <person name="Copeland A."/>
            <person name="Lapidus A."/>
            <person name="Glavina del Rio T."/>
            <person name="Dalin E."/>
            <person name="Tice H."/>
            <person name="Bruce D."/>
            <person name="Goodwin L."/>
            <person name="Pitluck S."/>
            <person name="Chertkov O."/>
            <person name="Brettin T."/>
            <person name="Detter J.C."/>
            <person name="Han C."/>
            <person name="Larimer F."/>
            <person name="Land M."/>
            <person name="Hauser L."/>
            <person name="Kyrpides N."/>
            <person name="Mikhailova N."/>
            <person name="Balakrishnan V."/>
            <person name="Glasner J."/>
            <person name="Perna N.T."/>
        </authorList>
    </citation>
    <scope>NUCLEOTIDE SEQUENCE [LARGE SCALE GENOMIC DNA]</scope>
    <source>
        <strain evidence="14">Ech703</strain>
    </source>
</reference>
<gene>
    <name evidence="14" type="ordered locus">Dd703_1477</name>
</gene>
<dbReference type="AlphaFoldDB" id="C6C312"/>
<feature type="compositionally biased region" description="Low complexity" evidence="11">
    <location>
        <begin position="117"/>
        <end position="140"/>
    </location>
</feature>
<proteinExistence type="inferred from homology"/>
<dbReference type="InterPro" id="IPR049031">
    <property type="entry name" value="T2SSK_SAM-like_1st"/>
</dbReference>
<dbReference type="SUPFAM" id="SSF54523">
    <property type="entry name" value="Pili subunits"/>
    <property type="match status" value="1"/>
</dbReference>
<evidence type="ECO:0000256" key="5">
    <source>
        <dbReference type="ARBA" id="ARBA00022519"/>
    </source>
</evidence>
<dbReference type="PIRSF" id="PIRSF002786">
    <property type="entry name" value="XcpX"/>
    <property type="match status" value="1"/>
</dbReference>
<dbReference type="InterPro" id="IPR045584">
    <property type="entry name" value="Pilin-like"/>
</dbReference>
<evidence type="ECO:0000313" key="14">
    <source>
        <dbReference type="EMBL" id="ACS85277.1"/>
    </source>
</evidence>
<dbReference type="InterPro" id="IPR049179">
    <property type="entry name" value="T2SSK_SAM-like_2nd"/>
</dbReference>
<dbReference type="InterPro" id="IPR038072">
    <property type="entry name" value="GspK_central_sf"/>
</dbReference>
<evidence type="ECO:0000259" key="13">
    <source>
        <dbReference type="Pfam" id="PF21687"/>
    </source>
</evidence>
<evidence type="ECO:0000256" key="8">
    <source>
        <dbReference type="ARBA" id="ARBA00022989"/>
    </source>
</evidence>
<dbReference type="GO" id="GO:0009306">
    <property type="term" value="P:protein secretion"/>
    <property type="evidence" value="ECO:0007669"/>
    <property type="project" value="InterPro"/>
</dbReference>
<organism evidence="14 15">
    <name type="scientific">Musicola paradisiaca (strain Ech703)</name>
    <name type="common">Dickeya paradisiaca</name>
    <name type="synonym">Dickeya dadantii</name>
    <dbReference type="NCBI Taxonomy" id="579405"/>
    <lineage>
        <taxon>Bacteria</taxon>
        <taxon>Pseudomonadati</taxon>
        <taxon>Pseudomonadota</taxon>
        <taxon>Gammaproteobacteria</taxon>
        <taxon>Enterobacterales</taxon>
        <taxon>Pectobacteriaceae</taxon>
        <taxon>Musicola</taxon>
    </lineage>
</organism>
<evidence type="ECO:0000256" key="1">
    <source>
        <dbReference type="ARBA" id="ARBA00004533"/>
    </source>
</evidence>
<keyword evidence="7" id="KW-0653">Protein transport</keyword>
<dbReference type="PANTHER" id="PTHR38831">
    <property type="entry name" value="TYPE II SECRETION SYSTEM PROTEIN K"/>
    <property type="match status" value="1"/>
</dbReference>
<protein>
    <recommendedName>
        <fullName evidence="10">Type II secretion system protein K</fullName>
    </recommendedName>
</protein>
<dbReference type="Gene3D" id="1.10.40.60">
    <property type="entry name" value="EpsJ-like"/>
    <property type="match status" value="2"/>
</dbReference>
<dbReference type="Proteomes" id="UP000002734">
    <property type="component" value="Chromosome"/>
</dbReference>
<evidence type="ECO:0000256" key="3">
    <source>
        <dbReference type="ARBA" id="ARBA00022448"/>
    </source>
</evidence>
<keyword evidence="3 10" id="KW-0813">Transport</keyword>
<feature type="domain" description="T2SS protein K first SAM-like" evidence="13">
    <location>
        <begin position="102"/>
        <end position="230"/>
    </location>
</feature>
<evidence type="ECO:0000256" key="9">
    <source>
        <dbReference type="ARBA" id="ARBA00023136"/>
    </source>
</evidence>
<dbReference type="KEGG" id="dda:Dd703_1477"/>
<evidence type="ECO:0000256" key="7">
    <source>
        <dbReference type="ARBA" id="ARBA00022927"/>
    </source>
</evidence>
<keyword evidence="8" id="KW-1133">Transmembrane helix</keyword>
<dbReference type="GO" id="GO:0005886">
    <property type="term" value="C:plasma membrane"/>
    <property type="evidence" value="ECO:0007669"/>
    <property type="project" value="UniProtKB-SubCell"/>
</dbReference>
<keyword evidence="5 10" id="KW-0997">Cell inner membrane</keyword>
<feature type="region of interest" description="Disordered" evidence="11">
    <location>
        <begin position="112"/>
        <end position="143"/>
    </location>
</feature>
<dbReference type="STRING" id="579405.Dd703_1477"/>
<comment type="subcellular location">
    <subcellularLocation>
        <location evidence="1 10">Cell inner membrane</location>
    </subcellularLocation>
</comment>
<dbReference type="EMBL" id="CP001654">
    <property type="protein sequence ID" value="ACS85277.1"/>
    <property type="molecule type" value="Genomic_DNA"/>
</dbReference>
<keyword evidence="9 10" id="KW-0472">Membrane</keyword>
<dbReference type="Pfam" id="PF03934">
    <property type="entry name" value="T2SSK"/>
    <property type="match status" value="1"/>
</dbReference>
<evidence type="ECO:0000256" key="2">
    <source>
        <dbReference type="ARBA" id="ARBA00007246"/>
    </source>
</evidence>
<feature type="region of interest" description="Disordered" evidence="11">
    <location>
        <begin position="179"/>
        <end position="200"/>
    </location>
</feature>
<feature type="domain" description="T2SS protein K second SAM-like" evidence="12">
    <location>
        <begin position="236"/>
        <end position="299"/>
    </location>
</feature>
<dbReference type="NCBIfam" id="NF037980">
    <property type="entry name" value="T2SS_GspK"/>
    <property type="match status" value="1"/>
</dbReference>
<sequence length="345" mass="38414">MNRRQRGMALLIVMLMLALMVTVAASIAERSGRAWQRTDHLLSRTQAKWYALGAEALIAGVLERDGAESPEHTFIGQSWSQVDHQVMEDGSEIRGQVEDGQACLNLNALNPIKKKPASGTTTSSTETSSESNAAQSSNGGTEQTPYAAQVLRQLIIMLGEDPARADRVTDSVRDWLDEDNEPREQGAEADSYPTFLPGNQPMTDVTELRAVMGMDASLYRRLLPYVCVLPVDKLVINVNSLTPDRALLLSAMFMGQLSPDSAEKILQQRPRQGWDKINDFMSMSQMPEEGKSGANKSLALKSEWFFADIQVRVDDSEFYQRSLFHRGKQINVIQRQYGGYRTVNP</sequence>
<evidence type="ECO:0000256" key="6">
    <source>
        <dbReference type="ARBA" id="ARBA00022692"/>
    </source>
</evidence>
<dbReference type="RefSeq" id="WP_012765094.1">
    <property type="nucleotide sequence ID" value="NC_012880.1"/>
</dbReference>
<dbReference type="HOGENOM" id="CLU_057294_0_0_6"/>
<dbReference type="Gene3D" id="3.30.1300.30">
    <property type="entry name" value="GSPII I/J protein-like"/>
    <property type="match status" value="1"/>
</dbReference>
<evidence type="ECO:0000256" key="4">
    <source>
        <dbReference type="ARBA" id="ARBA00022475"/>
    </source>
</evidence>
<keyword evidence="6" id="KW-0812">Transmembrane</keyword>
<keyword evidence="4 10" id="KW-1003">Cell membrane</keyword>
<evidence type="ECO:0000313" key="15">
    <source>
        <dbReference type="Proteomes" id="UP000002734"/>
    </source>
</evidence>
<name>C6C312_MUSP7</name>
<dbReference type="eggNOG" id="COG3156">
    <property type="taxonomic scope" value="Bacteria"/>
</dbReference>
<accession>C6C312</accession>
<dbReference type="SUPFAM" id="SSF158544">
    <property type="entry name" value="GspK insert domain-like"/>
    <property type="match status" value="2"/>
</dbReference>
<dbReference type="Pfam" id="PF21687">
    <property type="entry name" value="T2SSK_1st"/>
    <property type="match status" value="1"/>
</dbReference>
<keyword evidence="15" id="KW-1185">Reference proteome</keyword>
<dbReference type="InterPro" id="IPR005628">
    <property type="entry name" value="GspK"/>
</dbReference>
<comment type="similarity">
    <text evidence="2 10">Belongs to the GSP K family.</text>
</comment>
<evidence type="ECO:0000259" key="12">
    <source>
        <dbReference type="Pfam" id="PF03934"/>
    </source>
</evidence>
<evidence type="ECO:0000256" key="11">
    <source>
        <dbReference type="SAM" id="MobiDB-lite"/>
    </source>
</evidence>